<keyword evidence="5 6" id="KW-0472">Membrane</keyword>
<accession>A0A150ILW0</accession>
<keyword evidence="3 6" id="KW-0812">Transmembrane</keyword>
<dbReference type="EMBL" id="LNJC01000006">
    <property type="protein sequence ID" value="KYC50893.1"/>
    <property type="molecule type" value="Genomic_DNA"/>
</dbReference>
<evidence type="ECO:0000256" key="3">
    <source>
        <dbReference type="ARBA" id="ARBA00022692"/>
    </source>
</evidence>
<evidence type="ECO:0000256" key="2">
    <source>
        <dbReference type="ARBA" id="ARBA00022448"/>
    </source>
</evidence>
<evidence type="ECO:0000313" key="11">
    <source>
        <dbReference type="Proteomes" id="UP000091929"/>
    </source>
</evidence>
<evidence type="ECO:0000313" key="8">
    <source>
        <dbReference type="EMBL" id="KYC45979.1"/>
    </source>
</evidence>
<evidence type="ECO:0000256" key="5">
    <source>
        <dbReference type="ARBA" id="ARBA00023136"/>
    </source>
</evidence>
<dbReference type="Proteomes" id="UP000092403">
    <property type="component" value="Unassembled WGS sequence"/>
</dbReference>
<feature type="transmembrane region" description="Helical" evidence="6">
    <location>
        <begin position="295"/>
        <end position="313"/>
    </location>
</feature>
<evidence type="ECO:0000313" key="12">
    <source>
        <dbReference type="Proteomes" id="UP000092401"/>
    </source>
</evidence>
<dbReference type="AlphaFoldDB" id="A0A150ILW0"/>
<protein>
    <submittedName>
        <fullName evidence="8">Citrate transporter</fullName>
    </submittedName>
</protein>
<organism evidence="8 12">
    <name type="scientific">Candidatus Methanofastidiosum methylothiophilum</name>
    <dbReference type="NCBI Taxonomy" id="1705564"/>
    <lineage>
        <taxon>Archaea</taxon>
        <taxon>Methanobacteriati</taxon>
        <taxon>Methanobacteriota</taxon>
        <taxon>Stenosarchaea group</taxon>
        <taxon>Candidatus Methanofastidiosia</taxon>
        <taxon>Candidatus Methanofastidiosales</taxon>
        <taxon>Candidatus Methanofastidiosaceae</taxon>
        <taxon>Candidatus Methanofastidiosum</taxon>
    </lineage>
</organism>
<dbReference type="Proteomes" id="UP000091929">
    <property type="component" value="Unassembled WGS sequence"/>
</dbReference>
<evidence type="ECO:0000256" key="6">
    <source>
        <dbReference type="SAM" id="Phobius"/>
    </source>
</evidence>
<dbReference type="EMBL" id="LNGE01000007">
    <property type="protein sequence ID" value="KYC45979.1"/>
    <property type="molecule type" value="Genomic_DNA"/>
</dbReference>
<sequence length="478" mass="53058">MAEEYEGSGNINFRRDVIILIGFTIGIAVLLDYIGLTQNQVIATSILAATVIGTLLFWSFRVAIAFLGVSTLLLSRTLDIPHLIEFASLEVILFLVGMMTLVGMLKDVGFFRWLMIKIVKLTNFEAHLLLVVFCLLSAFLAMAIDEVTSIIFVTAVLLEITDYFDVNPVPYVISCVMATNIGSSGTVLGNPIGILIAMRGKLSFEDFIIWAFPVAIVSLIATIAIVLFWYRKDVALFKSKIRLKMRTTEKLAFQDEWEFVPDKTEFKIGVAIFISTIALIAMHKRLETVFDLPHNTLLLAASLIGASMVMLWKRTKAREYIEKDVDWWTLIFFMMLFAKAGTLKFTGATDILAQAVAGIAGSLPILTTMVLWLASLGSSLLDNVVLVAALIPVVESFNNLGINTFPLWWALLFGGCYGGNITMIGSTANIVALGILEKRKKYSMRFMKWLWIGLVVGGISTFIANILLVFLIPYMPIR</sequence>
<feature type="transmembrane region" description="Helical" evidence="6">
    <location>
        <begin position="448"/>
        <end position="472"/>
    </location>
</feature>
<name>A0A150ILW0_9EURY</name>
<accession>A0A150J0X0</accession>
<evidence type="ECO:0000259" key="7">
    <source>
        <dbReference type="Pfam" id="PF03600"/>
    </source>
</evidence>
<dbReference type="InterPro" id="IPR051475">
    <property type="entry name" value="Diverse_Ion_Transporter"/>
</dbReference>
<dbReference type="PANTHER" id="PTHR43568">
    <property type="entry name" value="P PROTEIN"/>
    <property type="match status" value="1"/>
</dbReference>
<gene>
    <name evidence="8" type="ORF">APG10_00389</name>
    <name evidence="9" type="ORF">APG11_00475</name>
    <name evidence="10" type="ORF">APG12_00456</name>
</gene>
<feature type="transmembrane region" description="Helical" evidence="6">
    <location>
        <begin position="46"/>
        <end position="74"/>
    </location>
</feature>
<evidence type="ECO:0000313" key="10">
    <source>
        <dbReference type="EMBL" id="KYC50893.1"/>
    </source>
</evidence>
<evidence type="ECO:0000256" key="1">
    <source>
        <dbReference type="ARBA" id="ARBA00004141"/>
    </source>
</evidence>
<reference evidence="11 12" key="1">
    <citation type="journal article" date="2016" name="ISME J.">
        <title>Chasing the elusive Euryarchaeota class WSA2: genomes reveal a uniquely fastidious methyl-reducing methanogen.</title>
        <authorList>
            <person name="Nobu M.K."/>
            <person name="Narihiro T."/>
            <person name="Kuroda K."/>
            <person name="Mei R."/>
            <person name="Liu W.T."/>
        </authorList>
    </citation>
    <scope>NUCLEOTIDE SEQUENCE [LARGE SCALE GENOMIC DNA]</scope>
    <source>
        <strain evidence="8">B03fssc0709_Meth_Bin005</strain>
        <strain evidence="9">B15fssc0709_Meth_Bin003</strain>
        <strain evidence="10">BMIXfssc0709_Meth_Bin006</strain>
    </source>
</reference>
<dbReference type="Pfam" id="PF03600">
    <property type="entry name" value="CitMHS"/>
    <property type="match status" value="1"/>
</dbReference>
<accession>A0A150ITC8</accession>
<feature type="transmembrane region" description="Helical" evidence="6">
    <location>
        <begin position="266"/>
        <end position="283"/>
    </location>
</feature>
<feature type="transmembrane region" description="Helical" evidence="6">
    <location>
        <begin position="207"/>
        <end position="230"/>
    </location>
</feature>
<keyword evidence="2" id="KW-0813">Transport</keyword>
<feature type="transmembrane region" description="Helical" evidence="6">
    <location>
        <begin position="86"/>
        <end position="105"/>
    </location>
</feature>
<evidence type="ECO:0000313" key="9">
    <source>
        <dbReference type="EMBL" id="KYC48236.1"/>
    </source>
</evidence>
<evidence type="ECO:0000256" key="4">
    <source>
        <dbReference type="ARBA" id="ARBA00022989"/>
    </source>
</evidence>
<dbReference type="InterPro" id="IPR004680">
    <property type="entry name" value="Cit_transptr-like_dom"/>
</dbReference>
<feature type="transmembrane region" description="Helical" evidence="6">
    <location>
        <begin position="351"/>
        <end position="373"/>
    </location>
</feature>
<comment type="subcellular location">
    <subcellularLocation>
        <location evidence="1">Membrane</location>
        <topology evidence="1">Multi-pass membrane protein</topology>
    </subcellularLocation>
</comment>
<feature type="domain" description="Citrate transporter-like" evidence="7">
    <location>
        <begin position="61"/>
        <end position="414"/>
    </location>
</feature>
<dbReference type="PANTHER" id="PTHR43568:SF1">
    <property type="entry name" value="P PROTEIN"/>
    <property type="match status" value="1"/>
</dbReference>
<keyword evidence="4 6" id="KW-1133">Transmembrane helix</keyword>
<feature type="transmembrane region" description="Helical" evidence="6">
    <location>
        <begin position="380"/>
        <end position="402"/>
    </location>
</feature>
<feature type="transmembrane region" description="Helical" evidence="6">
    <location>
        <begin position="408"/>
        <end position="436"/>
    </location>
</feature>
<dbReference type="EMBL" id="LNGF01000008">
    <property type="protein sequence ID" value="KYC48236.1"/>
    <property type="molecule type" value="Genomic_DNA"/>
</dbReference>
<dbReference type="Proteomes" id="UP000092401">
    <property type="component" value="Unassembled WGS sequence"/>
</dbReference>
<feature type="transmembrane region" description="Helical" evidence="6">
    <location>
        <begin position="126"/>
        <end position="144"/>
    </location>
</feature>
<feature type="transmembrane region" description="Helical" evidence="6">
    <location>
        <begin position="17"/>
        <end position="34"/>
    </location>
</feature>
<proteinExistence type="predicted"/>
<feature type="transmembrane region" description="Helical" evidence="6">
    <location>
        <begin position="325"/>
        <end position="345"/>
    </location>
</feature>
<dbReference type="GO" id="GO:0016020">
    <property type="term" value="C:membrane"/>
    <property type="evidence" value="ECO:0007669"/>
    <property type="project" value="UniProtKB-SubCell"/>
</dbReference>
<dbReference type="GO" id="GO:0055085">
    <property type="term" value="P:transmembrane transport"/>
    <property type="evidence" value="ECO:0007669"/>
    <property type="project" value="InterPro"/>
</dbReference>
<comment type="caution">
    <text evidence="8">The sequence shown here is derived from an EMBL/GenBank/DDBJ whole genome shotgun (WGS) entry which is preliminary data.</text>
</comment>